<keyword evidence="3" id="KW-1185">Reference proteome</keyword>
<evidence type="ECO:0000313" key="4">
    <source>
        <dbReference type="WBParaSite" id="Gr19_v10_g11170.t1"/>
    </source>
</evidence>
<feature type="transmembrane region" description="Helical" evidence="1">
    <location>
        <begin position="321"/>
        <end position="343"/>
    </location>
</feature>
<sequence length="428" mass="48073">MLEGDANGGNFEYSLPFSVLFVWAFFVLLVVLLSPIRSTNVSLRIFNPRNALTALFRVRSPTEQRLAFLDLFRVWAICWVISNHLGNEGRLDTLLGLPHGSPSMPILFLAPSSGTLLWVVASSMAVPSGLLAEFYQILSASVASARTHNIGLRFIGHWIKSTCTSTLIAHALLLSNWSRPTCFSYLWHLGLDWQCHLLVPFLLHFLSRHRRAGLSLMIGLIIGSMCLRAFICVSNGICNKSDVDIPFFSVSVRPDYESLHEIYTRPTTKCGPFLVGLLIGLVTLRADNSPSSEWIEMLRLQHKTIFWYWYPDQGTTPYNTLYTAIFRTLFASGVGAMVIGYLFSVKSFAPLTQRLWTVLARLSFSTALTHMPVVFFFTHIAAFQESMSPFGLLVALPPAVLMSFVVATIFYCFVQWPVSQIIFHLTKN</sequence>
<accession>A0A914GTW1</accession>
<protein>
    <submittedName>
        <fullName evidence="4">Acyltransferase 3 domain-containing protein</fullName>
    </submittedName>
</protein>
<dbReference type="WBParaSite" id="Gr19_v10_g11170.t1">
    <property type="protein sequence ID" value="Gr19_v10_g11170.t1"/>
    <property type="gene ID" value="Gr19_v10_g11170"/>
</dbReference>
<dbReference type="InterPro" id="IPR052728">
    <property type="entry name" value="O2_lipid_transport_reg"/>
</dbReference>
<dbReference type="Proteomes" id="UP000887572">
    <property type="component" value="Unplaced"/>
</dbReference>
<evidence type="ECO:0000313" key="3">
    <source>
        <dbReference type="Proteomes" id="UP000887572"/>
    </source>
</evidence>
<dbReference type="AlphaFoldDB" id="A0A914GTW1"/>
<keyword evidence="1" id="KW-0812">Transmembrane</keyword>
<dbReference type="PANTHER" id="PTHR11161:SF12">
    <property type="entry name" value="ACYLTRANSFERASE 3 DOMAIN-CONTAINING PROTEIN-RELATED"/>
    <property type="match status" value="1"/>
</dbReference>
<dbReference type="InterPro" id="IPR002656">
    <property type="entry name" value="Acyl_transf_3_dom"/>
</dbReference>
<feature type="transmembrane region" description="Helical" evidence="1">
    <location>
        <begin position="15"/>
        <end position="36"/>
    </location>
</feature>
<organism evidence="3 4">
    <name type="scientific">Globodera rostochiensis</name>
    <name type="common">Golden nematode worm</name>
    <name type="synonym">Heterodera rostochiensis</name>
    <dbReference type="NCBI Taxonomy" id="31243"/>
    <lineage>
        <taxon>Eukaryota</taxon>
        <taxon>Metazoa</taxon>
        <taxon>Ecdysozoa</taxon>
        <taxon>Nematoda</taxon>
        <taxon>Chromadorea</taxon>
        <taxon>Rhabditida</taxon>
        <taxon>Tylenchina</taxon>
        <taxon>Tylenchomorpha</taxon>
        <taxon>Tylenchoidea</taxon>
        <taxon>Heteroderidae</taxon>
        <taxon>Heteroderinae</taxon>
        <taxon>Globodera</taxon>
    </lineage>
</organism>
<feature type="transmembrane region" description="Helical" evidence="1">
    <location>
        <begin position="355"/>
        <end position="378"/>
    </location>
</feature>
<dbReference type="PANTHER" id="PTHR11161">
    <property type="entry name" value="O-ACYLTRANSFERASE"/>
    <property type="match status" value="1"/>
</dbReference>
<evidence type="ECO:0000259" key="2">
    <source>
        <dbReference type="Pfam" id="PF01757"/>
    </source>
</evidence>
<proteinExistence type="predicted"/>
<reference evidence="4" key="1">
    <citation type="submission" date="2022-11" db="UniProtKB">
        <authorList>
            <consortium name="WormBaseParasite"/>
        </authorList>
    </citation>
    <scope>IDENTIFICATION</scope>
</reference>
<evidence type="ECO:0000256" key="1">
    <source>
        <dbReference type="SAM" id="Phobius"/>
    </source>
</evidence>
<feature type="transmembrane region" description="Helical" evidence="1">
    <location>
        <begin position="390"/>
        <end position="414"/>
    </location>
</feature>
<keyword evidence="1" id="KW-0472">Membrane</keyword>
<dbReference type="Pfam" id="PF01757">
    <property type="entry name" value="Acyl_transf_3"/>
    <property type="match status" value="1"/>
</dbReference>
<dbReference type="GO" id="GO:0016747">
    <property type="term" value="F:acyltransferase activity, transferring groups other than amino-acyl groups"/>
    <property type="evidence" value="ECO:0007669"/>
    <property type="project" value="InterPro"/>
</dbReference>
<keyword evidence="1" id="KW-1133">Transmembrane helix</keyword>
<feature type="transmembrane region" description="Helical" evidence="1">
    <location>
        <begin position="213"/>
        <end position="231"/>
    </location>
</feature>
<name>A0A914GTW1_GLORO</name>
<feature type="domain" description="Acyltransferase 3" evidence="2">
    <location>
        <begin position="67"/>
        <end position="411"/>
    </location>
</feature>